<accession>A0A9X5H995</accession>
<dbReference type="RefSeq" id="WP_004080170.1">
    <property type="nucleotide sequence ID" value="NZ_VIRB01000133.1"/>
</dbReference>
<proteinExistence type="predicted"/>
<dbReference type="AlphaFoldDB" id="A0A9X5H995"/>
<protein>
    <recommendedName>
        <fullName evidence="3">Transposase (putative) YhgA-like domain-containing protein</fullName>
    </recommendedName>
</protein>
<organism evidence="1 2">
    <name type="scientific">Schaedlerella arabinosiphila</name>
    <dbReference type="NCBI Taxonomy" id="2044587"/>
    <lineage>
        <taxon>Bacteria</taxon>
        <taxon>Bacillati</taxon>
        <taxon>Bacillota</taxon>
        <taxon>Clostridia</taxon>
        <taxon>Lachnospirales</taxon>
        <taxon>Lachnospiraceae</taxon>
        <taxon>Schaedlerella</taxon>
    </lineage>
</organism>
<reference evidence="1 2" key="1">
    <citation type="submission" date="2019-07" db="EMBL/GenBank/DDBJ databases">
        <title>Draft genome sequences of 15 bacterial species constituting the stable defined intestinal microbiota of the GM15 gnotobiotic mouse model.</title>
        <authorList>
            <person name="Elie C."/>
            <person name="Mathieu A."/>
            <person name="Saliou A."/>
            <person name="Darnaud M."/>
            <person name="Leulier F."/>
            <person name="Tamellini A."/>
        </authorList>
    </citation>
    <scope>NUCLEOTIDE SEQUENCE [LARGE SCALE GENOMIC DNA]</scope>
    <source>
        <strain evidence="2">ASF 502</strain>
    </source>
</reference>
<evidence type="ECO:0000313" key="1">
    <source>
        <dbReference type="EMBL" id="NDO71201.1"/>
    </source>
</evidence>
<sequence>MGTEKLKPAPEALRPEPQEAIQHEDAALKTAFRYFSDVLLPYFGIQKKAVELAATELVHLDVKKFYEDFNLVMEDKSWVHFEFQSKNEGLEGLKRFRIYEALASYQHKVSVTTYVLYSGRIKNPMTQFTEGVNTFKIVPVIMRRYDADQMIADLKRKQECKEKLTKEDMALLTICLLMEGKMPLKDRVKAAYQITKEAASAGQEELDKVETVLYVMADKFLESAEMDELREVIGMTRLGQMLVNRGIEQGMERGIKQGMERGIKQGMERGKLEIAQKLIGLLDDQTIAERTELPLKTVLELKEKKESEPMV</sequence>
<evidence type="ECO:0008006" key="3">
    <source>
        <dbReference type="Google" id="ProtNLM"/>
    </source>
</evidence>
<dbReference type="EMBL" id="VIRB01000133">
    <property type="protein sequence ID" value="NDO71201.1"/>
    <property type="molecule type" value="Genomic_DNA"/>
</dbReference>
<name>A0A9X5H995_9FIRM</name>
<dbReference type="Proteomes" id="UP000474104">
    <property type="component" value="Unassembled WGS sequence"/>
</dbReference>
<comment type="caution">
    <text evidence="1">The sequence shown here is derived from an EMBL/GenBank/DDBJ whole genome shotgun (WGS) entry which is preliminary data.</text>
</comment>
<gene>
    <name evidence="1" type="ORF">FMM80_22130</name>
</gene>
<dbReference type="OrthoDB" id="1730086at2"/>
<evidence type="ECO:0000313" key="2">
    <source>
        <dbReference type="Proteomes" id="UP000474104"/>
    </source>
</evidence>